<feature type="domain" description="Non-haem dioxygenase N-terminal" evidence="4">
    <location>
        <begin position="158"/>
        <end position="198"/>
    </location>
</feature>
<evidence type="ECO:0000259" key="4">
    <source>
        <dbReference type="Pfam" id="PF14226"/>
    </source>
</evidence>
<dbReference type="GO" id="GO:0046872">
    <property type="term" value="F:metal ion binding"/>
    <property type="evidence" value="ECO:0007669"/>
    <property type="project" value="UniProtKB-KW"/>
</dbReference>
<feature type="signal peptide" evidence="3">
    <location>
        <begin position="1"/>
        <end position="24"/>
    </location>
</feature>
<proteinExistence type="predicted"/>
<reference evidence="5 6" key="1">
    <citation type="journal article" date="2019" name="Genome Biol. Evol.">
        <title>Insights into the evolution of the New World diploid cottons (Gossypium, subgenus Houzingenia) based on genome sequencing.</title>
        <authorList>
            <person name="Grover C.E."/>
            <person name="Arick M.A. 2nd"/>
            <person name="Thrash A."/>
            <person name="Conover J.L."/>
            <person name="Sanders W.S."/>
            <person name="Peterson D.G."/>
            <person name="Frelichowski J.E."/>
            <person name="Scheffler J.A."/>
            <person name="Scheffler B.E."/>
            <person name="Wendel J.F."/>
        </authorList>
    </citation>
    <scope>NUCLEOTIDE SEQUENCE [LARGE SCALE GENOMIC DNA]</scope>
    <source>
        <strain evidence="5">185</strain>
        <tissue evidence="5">Leaf</tissue>
    </source>
</reference>
<dbReference type="SUPFAM" id="SSF51197">
    <property type="entry name" value="Clavaminate synthase-like"/>
    <property type="match status" value="1"/>
</dbReference>
<evidence type="ECO:0000313" key="5">
    <source>
        <dbReference type="EMBL" id="MBA0681128.1"/>
    </source>
</evidence>
<protein>
    <recommendedName>
        <fullName evidence="4">Non-haem dioxygenase N-terminal domain-containing protein</fullName>
    </recommendedName>
</protein>
<dbReference type="Proteomes" id="UP000593577">
    <property type="component" value="Unassembled WGS sequence"/>
</dbReference>
<dbReference type="Gene3D" id="2.60.120.330">
    <property type="entry name" value="B-lactam Antibiotic, Isopenicillin N Synthase, Chain"/>
    <property type="match status" value="1"/>
</dbReference>
<sequence length="229" mass="24898">MKLYANIYVFIFLLLLSFLRSSEADFGAFNSNLLAVNACAIVNCGQGTCRETGGTLNFGCGAESPSSPPPPLPSWTFNLSDPCTFTWCGDGSCKANGTGYECDCNEGNANLLAKPTLPCFKECTLGGDCHNVWLGPRPPPPPLPSSSHVPPVVDICDPNVFSLVRDACEKWGVFQVINHGIPLSLFQETEFEIRWLFSPDGMEAGCWPVPGCYTGYGLFRISPYFTKLM</sequence>
<keyword evidence="6" id="KW-1185">Reference proteome</keyword>
<gene>
    <name evidence="5" type="ORF">Goari_012785</name>
</gene>
<organism evidence="5 6">
    <name type="scientific">Gossypium aridum</name>
    <name type="common">American cotton</name>
    <name type="synonym">Erioxylum aridum</name>
    <dbReference type="NCBI Taxonomy" id="34290"/>
    <lineage>
        <taxon>Eukaryota</taxon>
        <taxon>Viridiplantae</taxon>
        <taxon>Streptophyta</taxon>
        <taxon>Embryophyta</taxon>
        <taxon>Tracheophyta</taxon>
        <taxon>Spermatophyta</taxon>
        <taxon>Magnoliopsida</taxon>
        <taxon>eudicotyledons</taxon>
        <taxon>Gunneridae</taxon>
        <taxon>Pentapetalae</taxon>
        <taxon>rosids</taxon>
        <taxon>malvids</taxon>
        <taxon>Malvales</taxon>
        <taxon>Malvaceae</taxon>
        <taxon>Malvoideae</taxon>
        <taxon>Gossypium</taxon>
    </lineage>
</organism>
<name>A0A7J8X1H8_GOSAI</name>
<evidence type="ECO:0000256" key="3">
    <source>
        <dbReference type="SAM" id="SignalP"/>
    </source>
</evidence>
<evidence type="ECO:0000256" key="2">
    <source>
        <dbReference type="ARBA" id="ARBA00023004"/>
    </source>
</evidence>
<keyword evidence="1" id="KW-0479">Metal-binding</keyword>
<dbReference type="EMBL" id="JABFAA010000004">
    <property type="protein sequence ID" value="MBA0681128.1"/>
    <property type="molecule type" value="Genomic_DNA"/>
</dbReference>
<dbReference type="PANTHER" id="PTHR33881">
    <property type="entry name" value="NEUROGENIC LOCUS NOTCH-LIKE PROTEIN"/>
    <property type="match status" value="1"/>
</dbReference>
<evidence type="ECO:0000313" key="6">
    <source>
        <dbReference type="Proteomes" id="UP000593577"/>
    </source>
</evidence>
<dbReference type="InterPro" id="IPR026992">
    <property type="entry name" value="DIOX_N"/>
</dbReference>
<dbReference type="Pfam" id="PF14226">
    <property type="entry name" value="DIOX_N"/>
    <property type="match status" value="1"/>
</dbReference>
<comment type="caution">
    <text evidence="5">The sequence shown here is derived from an EMBL/GenBank/DDBJ whole genome shotgun (WGS) entry which is preliminary data.</text>
</comment>
<evidence type="ECO:0000256" key="1">
    <source>
        <dbReference type="ARBA" id="ARBA00022723"/>
    </source>
</evidence>
<feature type="chain" id="PRO_5029786137" description="Non-haem dioxygenase N-terminal domain-containing protein" evidence="3">
    <location>
        <begin position="25"/>
        <end position="229"/>
    </location>
</feature>
<dbReference type="PANTHER" id="PTHR33881:SF17">
    <property type="entry name" value="EGF-LIKE DOMAIN-CONTAINING PROTEIN"/>
    <property type="match status" value="1"/>
</dbReference>
<keyword evidence="3" id="KW-0732">Signal</keyword>
<dbReference type="AlphaFoldDB" id="A0A7J8X1H8"/>
<dbReference type="InterPro" id="IPR027443">
    <property type="entry name" value="IPNS-like_sf"/>
</dbReference>
<keyword evidence="2" id="KW-0408">Iron</keyword>
<accession>A0A7J8X1H8</accession>